<dbReference type="InterPro" id="IPR032710">
    <property type="entry name" value="NTF2-like_dom_sf"/>
</dbReference>
<dbReference type="Gene3D" id="3.10.450.50">
    <property type="match status" value="1"/>
</dbReference>
<accession>A0A9X1IML6</accession>
<feature type="region of interest" description="Disordered" evidence="1">
    <location>
        <begin position="57"/>
        <end position="77"/>
    </location>
</feature>
<dbReference type="PANTHER" id="PTHR33747">
    <property type="entry name" value="UPF0225 PROTEIN SCO1677"/>
    <property type="match status" value="1"/>
</dbReference>
<dbReference type="InterPro" id="IPR048469">
    <property type="entry name" value="YchJ-like_M"/>
</dbReference>
<keyword evidence="4" id="KW-1185">Reference proteome</keyword>
<feature type="domain" description="YchJ-like middle NTF2-like" evidence="2">
    <location>
        <begin position="31"/>
        <end position="132"/>
    </location>
</feature>
<dbReference type="SUPFAM" id="SSF54427">
    <property type="entry name" value="NTF2-like"/>
    <property type="match status" value="1"/>
</dbReference>
<sequence>MTPSKSCPCGKHQPYDDCCGVFHQQPGTAPTAEALMRSRYSAFALGYFDYIEATQEIDTAPPPSDSQEEDAETNPPTLWTGLDILYTEKGLEQDNTGKVRFAAHFKEGHYTGSLKEMSLFEKKDGQWFYVSGEHEVSHKTTPSHTAVDKVGRNDPCPCGSGKKYKKCCATK</sequence>
<dbReference type="PANTHER" id="PTHR33747:SF1">
    <property type="entry name" value="ADENYLATE CYCLASE-ASSOCIATED CAP C-TERMINAL DOMAIN-CONTAINING PROTEIN"/>
    <property type="match status" value="1"/>
</dbReference>
<comment type="caution">
    <text evidence="3">The sequence shown here is derived from an EMBL/GenBank/DDBJ whole genome shotgun (WGS) entry which is preliminary data.</text>
</comment>
<dbReference type="Proteomes" id="UP001139095">
    <property type="component" value="Unassembled WGS sequence"/>
</dbReference>
<protein>
    <submittedName>
        <fullName evidence="3">YchJ family protein</fullName>
    </submittedName>
</protein>
<dbReference type="SUPFAM" id="SSF103642">
    <property type="entry name" value="Sec-C motif"/>
    <property type="match status" value="1"/>
</dbReference>
<name>A0A9X1IML6_9GAMM</name>
<evidence type="ECO:0000313" key="3">
    <source>
        <dbReference type="EMBL" id="MCB5160538.1"/>
    </source>
</evidence>
<dbReference type="AlphaFoldDB" id="A0A9X1IML6"/>
<gene>
    <name evidence="3" type="ORF">LG368_01345</name>
</gene>
<reference evidence="3" key="1">
    <citation type="submission" date="2021-10" db="EMBL/GenBank/DDBJ databases">
        <title>Marinomonas pontica sp. nov., isolated from the Black Sea.</title>
        <authorList>
            <person name="Zhao L.-H."/>
            <person name="Xue J.-H."/>
        </authorList>
    </citation>
    <scope>NUCLEOTIDE SEQUENCE</scope>
    <source>
        <strain evidence="3">E8</strain>
    </source>
</reference>
<organism evidence="3 4">
    <name type="scientific">Marinomonas algarum</name>
    <dbReference type="NCBI Taxonomy" id="2883105"/>
    <lineage>
        <taxon>Bacteria</taxon>
        <taxon>Pseudomonadati</taxon>
        <taxon>Pseudomonadota</taxon>
        <taxon>Gammaproteobacteria</taxon>
        <taxon>Oceanospirillales</taxon>
        <taxon>Oceanospirillaceae</taxon>
        <taxon>Marinomonas</taxon>
    </lineage>
</organism>
<evidence type="ECO:0000313" key="4">
    <source>
        <dbReference type="Proteomes" id="UP001139095"/>
    </source>
</evidence>
<evidence type="ECO:0000256" key="1">
    <source>
        <dbReference type="SAM" id="MobiDB-lite"/>
    </source>
</evidence>
<dbReference type="RefSeq" id="WP_226752917.1">
    <property type="nucleotide sequence ID" value="NZ_JAJATW010000001.1"/>
</dbReference>
<dbReference type="EMBL" id="JAJATW010000001">
    <property type="protein sequence ID" value="MCB5160538.1"/>
    <property type="molecule type" value="Genomic_DNA"/>
</dbReference>
<evidence type="ECO:0000259" key="2">
    <source>
        <dbReference type="Pfam" id="PF17775"/>
    </source>
</evidence>
<dbReference type="Pfam" id="PF17775">
    <property type="entry name" value="YchJ_M-like"/>
    <property type="match status" value="1"/>
</dbReference>
<dbReference type="InterPro" id="IPR004027">
    <property type="entry name" value="SEC_C_motif"/>
</dbReference>
<dbReference type="Pfam" id="PF02810">
    <property type="entry name" value="SEC-C"/>
    <property type="match status" value="1"/>
</dbReference>
<proteinExistence type="predicted"/>